<proteinExistence type="predicted"/>
<dbReference type="EMBL" id="PEDL01000023">
    <property type="protein sequence ID" value="PHV69596.1"/>
    <property type="molecule type" value="Genomic_DNA"/>
</dbReference>
<sequence length="288" mass="34063">MWEVEFYTITFDLLKCTTIEEAERVIMAYLEMISELRRNKLSIKTPSDLYNTKICSELELFEYLFYDDQGQNEDIRSLIREIIEKDIKTGDISFDDLIYLLNSDYYKAYKALISHKQVEIDIDENLKVLDPKGYLAPYRFYLSHSETLEEFQEAMKDCFPHLLFHNRVYQTMNAKLRDIGSFQEELIRHLSAINDYAKEVYEEVGNREFYRVFKSRYNIECSGRGSRECGDGFKCKFSNRSGIEEEVTCNPHTKLYNSYSEYRIYFSFGKESIADGKILIGHIGGHWE</sequence>
<gene>
    <name evidence="1" type="ORF">CS063_14900</name>
</gene>
<accession>A0AC61DA49</accession>
<evidence type="ECO:0000313" key="2">
    <source>
        <dbReference type="Proteomes" id="UP000224460"/>
    </source>
</evidence>
<dbReference type="Proteomes" id="UP000224460">
    <property type="component" value="Unassembled WGS sequence"/>
</dbReference>
<keyword evidence="2" id="KW-1185">Reference proteome</keyword>
<evidence type="ECO:0000313" key="1">
    <source>
        <dbReference type="EMBL" id="PHV69596.1"/>
    </source>
</evidence>
<reference evidence="1" key="1">
    <citation type="submission" date="2017-10" db="EMBL/GenBank/DDBJ databases">
        <title>Genome sequence of cellulolytic Lachnospiraceae bacterium XHS1971 isolated from hotspring sediment.</title>
        <authorList>
            <person name="Vasudevan G."/>
            <person name="Joshi A.J."/>
            <person name="Hivarkar S."/>
            <person name="Lanjekar V.B."/>
            <person name="Dhakephalkar P.K."/>
            <person name="Dagar S."/>
        </authorList>
    </citation>
    <scope>NUCLEOTIDE SEQUENCE</scope>
    <source>
        <strain evidence="1">XHS1971</strain>
    </source>
</reference>
<organism evidence="1 2">
    <name type="scientific">Sporanaerobium hydrogeniformans</name>
    <dbReference type="NCBI Taxonomy" id="3072179"/>
    <lineage>
        <taxon>Bacteria</taxon>
        <taxon>Bacillati</taxon>
        <taxon>Bacillota</taxon>
        <taxon>Clostridia</taxon>
        <taxon>Lachnospirales</taxon>
        <taxon>Lachnospiraceae</taxon>
        <taxon>Sporanaerobium</taxon>
    </lineage>
</organism>
<name>A0AC61DA49_9FIRM</name>
<comment type="caution">
    <text evidence="1">The sequence shown here is derived from an EMBL/GenBank/DDBJ whole genome shotgun (WGS) entry which is preliminary data.</text>
</comment>
<protein>
    <submittedName>
        <fullName evidence="1">Uncharacterized protein</fullName>
    </submittedName>
</protein>